<sequence length="47" mass="5691">MRYANYAIKYQTTKFNLDCFVFRQKGIVFVLDTMLFNKVVFSQFKIL</sequence>
<reference evidence="1 2" key="1">
    <citation type="journal article" date="2015" name="Genome Announc.">
        <title>Complete Genome Sequence of the Novel Leech Symbiont Mucinivorans hirudinis M3T.</title>
        <authorList>
            <person name="Nelson M.C."/>
            <person name="Bomar L."/>
            <person name="Graf J."/>
        </authorList>
    </citation>
    <scope>NUCLEOTIDE SEQUENCE [LARGE SCALE GENOMIC DNA]</scope>
    <source>
        <strain evidence="2">M3</strain>
    </source>
</reference>
<evidence type="ECO:0000313" key="1">
    <source>
        <dbReference type="EMBL" id="CDN31912.1"/>
    </source>
</evidence>
<evidence type="ECO:0000313" key="2">
    <source>
        <dbReference type="Proteomes" id="UP000027616"/>
    </source>
</evidence>
<dbReference type="AlphaFoldDB" id="A0A060R8T6"/>
<proteinExistence type="predicted"/>
<keyword evidence="2" id="KW-1185">Reference proteome</keyword>
<dbReference type="STRING" id="1433126.BN938_1832"/>
<dbReference type="KEGG" id="rbc:BN938_1832"/>
<dbReference type="Proteomes" id="UP000027616">
    <property type="component" value="Chromosome I"/>
</dbReference>
<dbReference type="HOGENOM" id="CLU_3170388_0_0_10"/>
<accession>A0A060R8T6</accession>
<name>A0A060R8T6_9BACT</name>
<gene>
    <name evidence="1" type="ORF">BN938_1832</name>
</gene>
<dbReference type="EMBL" id="HG934468">
    <property type="protein sequence ID" value="CDN31912.1"/>
    <property type="molecule type" value="Genomic_DNA"/>
</dbReference>
<protein>
    <submittedName>
        <fullName evidence="1">Uncharacterized protein</fullName>
    </submittedName>
</protein>
<organism evidence="1 2">
    <name type="scientific">Mucinivorans hirudinis</name>
    <dbReference type="NCBI Taxonomy" id="1433126"/>
    <lineage>
        <taxon>Bacteria</taxon>
        <taxon>Pseudomonadati</taxon>
        <taxon>Bacteroidota</taxon>
        <taxon>Bacteroidia</taxon>
        <taxon>Bacteroidales</taxon>
        <taxon>Rikenellaceae</taxon>
        <taxon>Mucinivorans</taxon>
    </lineage>
</organism>